<reference evidence="1 2" key="1">
    <citation type="journal article" date="2018" name="Sci. Rep.">
        <title>Genomic signatures of local adaptation to the degree of environmental predictability in rotifers.</title>
        <authorList>
            <person name="Franch-Gras L."/>
            <person name="Hahn C."/>
            <person name="Garcia-Roger E.M."/>
            <person name="Carmona M.J."/>
            <person name="Serra M."/>
            <person name="Gomez A."/>
        </authorList>
    </citation>
    <scope>NUCLEOTIDE SEQUENCE [LARGE SCALE GENOMIC DNA]</scope>
    <source>
        <strain evidence="1">HYR1</strain>
    </source>
</reference>
<sequence>MFGNKLIIFNQIESVKTFKLSDYIILTFKYNKFTNCKKKFQFIIFPFRPAAWRSHAPLSANLAQYKNNLLELQIIIWLLK</sequence>
<evidence type="ECO:0000313" key="1">
    <source>
        <dbReference type="EMBL" id="RNA36648.1"/>
    </source>
</evidence>
<name>A0A3M7SM87_BRAPC</name>
<proteinExistence type="predicted"/>
<gene>
    <name evidence="1" type="ORF">BpHYR1_036001</name>
</gene>
<keyword evidence="2" id="KW-1185">Reference proteome</keyword>
<dbReference type="EMBL" id="REGN01001152">
    <property type="protein sequence ID" value="RNA36648.1"/>
    <property type="molecule type" value="Genomic_DNA"/>
</dbReference>
<evidence type="ECO:0000313" key="2">
    <source>
        <dbReference type="Proteomes" id="UP000276133"/>
    </source>
</evidence>
<accession>A0A3M7SM87</accession>
<organism evidence="1 2">
    <name type="scientific">Brachionus plicatilis</name>
    <name type="common">Marine rotifer</name>
    <name type="synonym">Brachionus muelleri</name>
    <dbReference type="NCBI Taxonomy" id="10195"/>
    <lineage>
        <taxon>Eukaryota</taxon>
        <taxon>Metazoa</taxon>
        <taxon>Spiralia</taxon>
        <taxon>Gnathifera</taxon>
        <taxon>Rotifera</taxon>
        <taxon>Eurotatoria</taxon>
        <taxon>Monogononta</taxon>
        <taxon>Pseudotrocha</taxon>
        <taxon>Ploima</taxon>
        <taxon>Brachionidae</taxon>
        <taxon>Brachionus</taxon>
    </lineage>
</organism>
<comment type="caution">
    <text evidence="1">The sequence shown here is derived from an EMBL/GenBank/DDBJ whole genome shotgun (WGS) entry which is preliminary data.</text>
</comment>
<protein>
    <submittedName>
        <fullName evidence="1">Uncharacterized protein</fullName>
    </submittedName>
</protein>
<dbReference type="Proteomes" id="UP000276133">
    <property type="component" value="Unassembled WGS sequence"/>
</dbReference>
<dbReference type="AlphaFoldDB" id="A0A3M7SM87"/>